<evidence type="ECO:0000313" key="3">
    <source>
        <dbReference type="Proteomes" id="UP000054516"/>
    </source>
</evidence>
<keyword evidence="3" id="KW-1185">Reference proteome</keyword>
<dbReference type="AlphaFoldDB" id="A0A1W2TNZ2"/>
<gene>
    <name evidence="2" type="ORF">SAMD00023353_0203610</name>
</gene>
<reference evidence="2" key="1">
    <citation type="submission" date="2016-03" db="EMBL/GenBank/DDBJ databases">
        <title>Draft genome sequence of Rosellinia necatrix.</title>
        <authorList>
            <person name="Kanematsu S."/>
        </authorList>
    </citation>
    <scope>NUCLEOTIDE SEQUENCE [LARGE SCALE GENOMIC DNA]</scope>
    <source>
        <strain evidence="2">W97</strain>
    </source>
</reference>
<feature type="region of interest" description="Disordered" evidence="1">
    <location>
        <begin position="1"/>
        <end position="33"/>
    </location>
</feature>
<evidence type="ECO:0000313" key="2">
    <source>
        <dbReference type="EMBL" id="GAP90102.2"/>
    </source>
</evidence>
<dbReference type="Proteomes" id="UP000054516">
    <property type="component" value="Unassembled WGS sequence"/>
</dbReference>
<protein>
    <recommendedName>
        <fullName evidence="4">WSC domain-containing protein</fullName>
    </recommendedName>
</protein>
<accession>A0A1W2TNZ2</accession>
<sequence length="158" mass="16253">MPFTSTTTSTSIRSMSTTTPTSIRSTSTATTPTTTAFPTSGLLSLDCPAINGTLEAQNVSSNRYIFEIYCGFDCSGSQGDSDQSFNEFTIDECMNRCATMNAGDGLSSCGGVVWNGNLTSALEQGGNCYLKLGTVTLSSCDGGCPVAAAAKLVGTGEN</sequence>
<evidence type="ECO:0000256" key="1">
    <source>
        <dbReference type="SAM" id="MobiDB-lite"/>
    </source>
</evidence>
<dbReference type="EMBL" id="DF977447">
    <property type="protein sequence ID" value="GAP90102.2"/>
    <property type="molecule type" value="Genomic_DNA"/>
</dbReference>
<organism evidence="2">
    <name type="scientific">Rosellinia necatrix</name>
    <name type="common">White root-rot fungus</name>
    <dbReference type="NCBI Taxonomy" id="77044"/>
    <lineage>
        <taxon>Eukaryota</taxon>
        <taxon>Fungi</taxon>
        <taxon>Dikarya</taxon>
        <taxon>Ascomycota</taxon>
        <taxon>Pezizomycotina</taxon>
        <taxon>Sordariomycetes</taxon>
        <taxon>Xylariomycetidae</taxon>
        <taxon>Xylariales</taxon>
        <taxon>Xylariaceae</taxon>
        <taxon>Rosellinia</taxon>
    </lineage>
</organism>
<proteinExistence type="predicted"/>
<evidence type="ECO:0008006" key="4">
    <source>
        <dbReference type="Google" id="ProtNLM"/>
    </source>
</evidence>
<dbReference type="OrthoDB" id="5358884at2759"/>
<name>A0A1W2TNZ2_ROSNE</name>